<gene>
    <name evidence="2" type="ORF">V144x_24580</name>
</gene>
<organism evidence="2 3">
    <name type="scientific">Gimesia aquarii</name>
    <dbReference type="NCBI Taxonomy" id="2527964"/>
    <lineage>
        <taxon>Bacteria</taxon>
        <taxon>Pseudomonadati</taxon>
        <taxon>Planctomycetota</taxon>
        <taxon>Planctomycetia</taxon>
        <taxon>Planctomycetales</taxon>
        <taxon>Planctomycetaceae</taxon>
        <taxon>Gimesia</taxon>
    </lineage>
</organism>
<evidence type="ECO:0000256" key="1">
    <source>
        <dbReference type="SAM" id="SignalP"/>
    </source>
</evidence>
<dbReference type="Proteomes" id="UP000318704">
    <property type="component" value="Chromosome"/>
</dbReference>
<accession>A0A517VVG0</accession>
<feature type="chain" id="PRO_5022175996" evidence="1">
    <location>
        <begin position="25"/>
        <end position="172"/>
    </location>
</feature>
<dbReference type="KEGG" id="gaw:V144x_24580"/>
<dbReference type="RefSeq" id="WP_144985375.1">
    <property type="nucleotide sequence ID" value="NZ_CP037920.1"/>
</dbReference>
<feature type="signal peptide" evidence="1">
    <location>
        <begin position="1"/>
        <end position="24"/>
    </location>
</feature>
<name>A0A517VVG0_9PLAN</name>
<sequence length="172" mass="19014" precursor="true">MTRLLTTLTICLASMLLVSDQAEAADHNSIGFASETKTAFFQPRPGGVLDVVTSPFRALTSPVSYRGHQSYRGQSIYRGANCVNGRCYPTGYRSPCANGNCSTGYGYSNCPGGNCGTTRYLAPYQNHTGYRGTNWNSTQQYPTYRPAYQPVSRPVYKPYTPSNSIRNDPFFR</sequence>
<protein>
    <submittedName>
        <fullName evidence="2">Uncharacterized protein</fullName>
    </submittedName>
</protein>
<evidence type="ECO:0000313" key="2">
    <source>
        <dbReference type="EMBL" id="QDT96987.1"/>
    </source>
</evidence>
<keyword evidence="1" id="KW-0732">Signal</keyword>
<proteinExistence type="predicted"/>
<reference evidence="2 3" key="1">
    <citation type="submission" date="2019-03" db="EMBL/GenBank/DDBJ databases">
        <title>Deep-cultivation of Planctomycetes and their phenomic and genomic characterization uncovers novel biology.</title>
        <authorList>
            <person name="Wiegand S."/>
            <person name="Jogler M."/>
            <person name="Boedeker C."/>
            <person name="Pinto D."/>
            <person name="Vollmers J."/>
            <person name="Rivas-Marin E."/>
            <person name="Kohn T."/>
            <person name="Peeters S.H."/>
            <person name="Heuer A."/>
            <person name="Rast P."/>
            <person name="Oberbeckmann S."/>
            <person name="Bunk B."/>
            <person name="Jeske O."/>
            <person name="Meyerdierks A."/>
            <person name="Storesund J.E."/>
            <person name="Kallscheuer N."/>
            <person name="Luecker S."/>
            <person name="Lage O.M."/>
            <person name="Pohl T."/>
            <person name="Merkel B.J."/>
            <person name="Hornburger P."/>
            <person name="Mueller R.-W."/>
            <person name="Bruemmer F."/>
            <person name="Labrenz M."/>
            <person name="Spormann A.M."/>
            <person name="Op den Camp H."/>
            <person name="Overmann J."/>
            <person name="Amann R."/>
            <person name="Jetten M.S.M."/>
            <person name="Mascher T."/>
            <person name="Medema M.H."/>
            <person name="Devos D.P."/>
            <person name="Kaster A.-K."/>
            <person name="Ovreas L."/>
            <person name="Rohde M."/>
            <person name="Galperin M.Y."/>
            <person name="Jogler C."/>
        </authorList>
    </citation>
    <scope>NUCLEOTIDE SEQUENCE [LARGE SCALE GENOMIC DNA]</scope>
    <source>
        <strain evidence="2 3">V144</strain>
    </source>
</reference>
<dbReference type="EMBL" id="CP037920">
    <property type="protein sequence ID" value="QDT96987.1"/>
    <property type="molecule type" value="Genomic_DNA"/>
</dbReference>
<evidence type="ECO:0000313" key="3">
    <source>
        <dbReference type="Proteomes" id="UP000318704"/>
    </source>
</evidence>
<dbReference type="AlphaFoldDB" id="A0A517VVG0"/>